<name>G7Z5G5_AZOL4</name>
<dbReference type="EMBL" id="FQ311868">
    <property type="protein sequence ID" value="CBS87027.1"/>
    <property type="molecule type" value="Genomic_DNA"/>
</dbReference>
<dbReference type="AlphaFoldDB" id="G7Z5G5"/>
<proteinExistence type="predicted"/>
<organism evidence="1 2">
    <name type="scientific">Azospirillum lipoferum (strain 4B)</name>
    <dbReference type="NCBI Taxonomy" id="862719"/>
    <lineage>
        <taxon>Bacteria</taxon>
        <taxon>Pseudomonadati</taxon>
        <taxon>Pseudomonadota</taxon>
        <taxon>Alphaproteobacteria</taxon>
        <taxon>Rhodospirillales</taxon>
        <taxon>Azospirillaceae</taxon>
        <taxon>Azospirillum</taxon>
    </lineage>
</organism>
<dbReference type="HOGENOM" id="CLU_553987_0_0_5"/>
<keyword evidence="2" id="KW-1185">Reference proteome</keyword>
<sequence length="504" mass="54557">MPYLMRAEPYDADLGAVRPVYRSDVGFTTEPEDSPSNTYFVRRIDTPLTVKRSLFNGTAIGGYSETSFGSVTLGNDDGADDWLSDLDWDGRLVEVLYSPLERPALADFGVLFSGAAEQLVLGDAIEIQLRDLLVLLDTPASRGQFGGAGGIDGTAELKGREKPWLIGRRRQIEPVLIDAANNVYMVDPLGFSTLLAARDKGVDYPAAVGDYGSYDTLVAASITGNNVATAKAAGLIRLGQKPSGRFTIDADGVTVSGTWICRFADLVRHLVATMTTLSDDDLDSDSFTAFSLKQPAVLGYWCDGSSVPKVRDVIDELSATVGAYWGFGDDRLLSLGRYEGPAATADYEFDARDIIDLTPEPVERRMKSLKLGYRPFGVVFTADELDQVNVTAANREAFQNEYRWTAVATDAAAEAASLLATEEEAQTLFDAEADAVAERDRRLSLYAAKRKGFSVTVPITPGLTVGHTVKLTDGRYGLSAGWRGIALEIERNANDETLTMKVMG</sequence>
<gene>
    <name evidence="1" type="ordered locus">AZOLI_1762</name>
</gene>
<dbReference type="Proteomes" id="UP000005667">
    <property type="component" value="Chromosome"/>
</dbReference>
<reference evidence="2" key="1">
    <citation type="journal article" date="2011" name="PLoS Genet.">
        <title>Azospirillum genomes reveal transition of bacteria from aquatic to terrestrial environments.</title>
        <authorList>
            <person name="Wisniewski-Dye F."/>
            <person name="Borziak K."/>
            <person name="Khalsa-Moyers G."/>
            <person name="Alexandre G."/>
            <person name="Sukharnikov L.O."/>
            <person name="Wuichet K."/>
            <person name="Hurst G.B."/>
            <person name="McDonald W.H."/>
            <person name="Robertson J.S."/>
            <person name="Barbe V."/>
            <person name="Calteau A."/>
            <person name="Rouy Z."/>
            <person name="Mangenot S."/>
            <person name="Prigent-Combaret C."/>
            <person name="Normand P."/>
            <person name="Boyer M."/>
            <person name="Siguier P."/>
            <person name="Dessaux Y."/>
            <person name="Elmerich C."/>
            <person name="Condemine G."/>
            <person name="Krishnen G."/>
            <person name="Kennedy I."/>
            <person name="Paterson A.H."/>
            <person name="Gonzalez V."/>
            <person name="Mavingui P."/>
            <person name="Zhulin I.B."/>
        </authorList>
    </citation>
    <scope>NUCLEOTIDE SEQUENCE [LARGE SCALE GENOMIC DNA]</scope>
    <source>
        <strain evidence="2">4B</strain>
    </source>
</reference>
<dbReference type="OrthoDB" id="973813at2"/>
<evidence type="ECO:0000313" key="1">
    <source>
        <dbReference type="EMBL" id="CBS87027.1"/>
    </source>
</evidence>
<dbReference type="STRING" id="862719.AZOLI_1762"/>
<dbReference type="KEGG" id="ali:AZOLI_1762"/>
<protein>
    <submittedName>
        <fullName evidence="1">Uncharacterized protein</fullName>
    </submittedName>
</protein>
<evidence type="ECO:0000313" key="2">
    <source>
        <dbReference type="Proteomes" id="UP000005667"/>
    </source>
</evidence>
<accession>G7Z5G5</accession>
<dbReference type="RefSeq" id="WP_014248035.1">
    <property type="nucleotide sequence ID" value="NC_016622.1"/>
</dbReference>